<dbReference type="Gene3D" id="3.30.460.10">
    <property type="entry name" value="Beta Polymerase, domain 2"/>
    <property type="match status" value="1"/>
</dbReference>
<comment type="caution">
    <text evidence="1">The sequence shown here is derived from an EMBL/GenBank/DDBJ whole genome shotgun (WGS) entry which is preliminary data.</text>
</comment>
<evidence type="ECO:0008006" key="3">
    <source>
        <dbReference type="Google" id="ProtNLM"/>
    </source>
</evidence>
<dbReference type="InterPro" id="IPR043519">
    <property type="entry name" value="NT_sf"/>
</dbReference>
<keyword evidence="2" id="KW-1185">Reference proteome</keyword>
<evidence type="ECO:0000313" key="2">
    <source>
        <dbReference type="Proteomes" id="UP001054902"/>
    </source>
</evidence>
<sequence>MTQKEISEYQLKEKKKLHTRLRFVGALLLIKRLYKRVGNSLLLNSYREYLRVRDRYITGGYKIELQSNHDQWKEAVEVMKSALKKLPSSETWTSIEWVGSTAVPGLVAKPVIDLMITVGDDVDVKEATTLIAIETANKKWVQEESKGFELPLGFLGEFMGGDWGFLQFPHYAAKAANLVECNVHVFNCNDNNATDKILMRDYLLIEAGEHYIKEYADIKLKLESDFKEGRMDAKDYNKGKNDIIQKIMQAAFDWDGQKVETSKSDTKWLCNVDLCRFYGCCHKSKQ</sequence>
<evidence type="ECO:0000313" key="1">
    <source>
        <dbReference type="EMBL" id="GFH46086.1"/>
    </source>
</evidence>
<dbReference type="SUPFAM" id="SSF81301">
    <property type="entry name" value="Nucleotidyltransferase"/>
    <property type="match status" value="1"/>
</dbReference>
<reference evidence="1 2" key="1">
    <citation type="journal article" date="2021" name="Sci. Rep.">
        <title>The genome of the diatom Chaetoceros tenuissimus carries an ancient integrated fragment of an extant virus.</title>
        <authorList>
            <person name="Hongo Y."/>
            <person name="Kimura K."/>
            <person name="Takaki Y."/>
            <person name="Yoshida Y."/>
            <person name="Baba S."/>
            <person name="Kobayashi G."/>
            <person name="Nagasaki K."/>
            <person name="Hano T."/>
            <person name="Tomaru Y."/>
        </authorList>
    </citation>
    <scope>NUCLEOTIDE SEQUENCE [LARGE SCALE GENOMIC DNA]</scope>
    <source>
        <strain evidence="1 2">NIES-3715</strain>
    </source>
</reference>
<protein>
    <recommendedName>
        <fullName evidence="3">Nucleotidyltransferase</fullName>
    </recommendedName>
</protein>
<accession>A0AAD3CJM6</accession>
<dbReference type="Proteomes" id="UP001054902">
    <property type="component" value="Unassembled WGS sequence"/>
</dbReference>
<dbReference type="Pfam" id="PF04229">
    <property type="entry name" value="GrpB"/>
    <property type="match status" value="1"/>
</dbReference>
<dbReference type="EMBL" id="BLLK01000022">
    <property type="protein sequence ID" value="GFH46086.1"/>
    <property type="molecule type" value="Genomic_DNA"/>
</dbReference>
<organism evidence="1 2">
    <name type="scientific">Chaetoceros tenuissimus</name>
    <dbReference type="NCBI Taxonomy" id="426638"/>
    <lineage>
        <taxon>Eukaryota</taxon>
        <taxon>Sar</taxon>
        <taxon>Stramenopiles</taxon>
        <taxon>Ochrophyta</taxon>
        <taxon>Bacillariophyta</taxon>
        <taxon>Coscinodiscophyceae</taxon>
        <taxon>Chaetocerotophycidae</taxon>
        <taxon>Chaetocerotales</taxon>
        <taxon>Chaetocerotaceae</taxon>
        <taxon>Chaetoceros</taxon>
    </lineage>
</organism>
<dbReference type="PANTHER" id="PTHR34822">
    <property type="entry name" value="GRPB DOMAIN PROTEIN (AFU_ORTHOLOGUE AFUA_1G01530)"/>
    <property type="match status" value="1"/>
</dbReference>
<proteinExistence type="predicted"/>
<gene>
    <name evidence="1" type="ORF">CTEN210_02560</name>
</gene>
<dbReference type="AlphaFoldDB" id="A0AAD3CJM6"/>
<dbReference type="PANTHER" id="PTHR34822:SF1">
    <property type="entry name" value="GRPB FAMILY PROTEIN"/>
    <property type="match status" value="1"/>
</dbReference>
<dbReference type="InterPro" id="IPR007344">
    <property type="entry name" value="GrpB/CoaE"/>
</dbReference>
<name>A0AAD3CJM6_9STRA</name>